<keyword evidence="5 7" id="KW-1133">Transmembrane helix</keyword>
<dbReference type="PANTHER" id="PTHR43744:SF8">
    <property type="entry name" value="SN-GLYCEROL-3-PHOSPHATE TRANSPORT SYSTEM PERMEASE PROTEIN UGPE"/>
    <property type="match status" value="1"/>
</dbReference>
<feature type="transmembrane region" description="Helical" evidence="7">
    <location>
        <begin position="9"/>
        <end position="30"/>
    </location>
</feature>
<evidence type="ECO:0000313" key="9">
    <source>
        <dbReference type="Proteomes" id="UP001595788"/>
    </source>
</evidence>
<evidence type="ECO:0000256" key="1">
    <source>
        <dbReference type="ARBA" id="ARBA00004651"/>
    </source>
</evidence>
<dbReference type="SUPFAM" id="SSF161098">
    <property type="entry name" value="MetI-like"/>
    <property type="match status" value="1"/>
</dbReference>
<gene>
    <name evidence="8" type="ORF">ACFO0M_13405</name>
</gene>
<organism evidence="8 9">
    <name type="scientific">Micromonospora mangrovi</name>
    <dbReference type="NCBI Taxonomy" id="1182597"/>
    <lineage>
        <taxon>Bacteria</taxon>
        <taxon>Bacillati</taxon>
        <taxon>Actinomycetota</taxon>
        <taxon>Actinomycetes</taxon>
        <taxon>Micromonosporales</taxon>
        <taxon>Micromonosporaceae</taxon>
        <taxon>Micromonospora</taxon>
    </lineage>
</organism>
<sequence length="101" mass="10497">MLARLGRRAVLAVYALLVTVPLLVVGGGSLKTTAELFDAPFGSPTSPRLGNYVEVLTTQNLLRVLGNSALVVAVSVPTTLVLASLVAYAIARLPGWPGRAL</sequence>
<keyword evidence="4 7" id="KW-0812">Transmembrane</keyword>
<evidence type="ECO:0000256" key="4">
    <source>
        <dbReference type="ARBA" id="ARBA00022692"/>
    </source>
</evidence>
<keyword evidence="2" id="KW-0813">Transport</keyword>
<reference evidence="9" key="1">
    <citation type="journal article" date="2019" name="Int. J. Syst. Evol. Microbiol.">
        <title>The Global Catalogue of Microorganisms (GCM) 10K type strain sequencing project: providing services to taxonomists for standard genome sequencing and annotation.</title>
        <authorList>
            <consortium name="The Broad Institute Genomics Platform"/>
            <consortium name="The Broad Institute Genome Sequencing Center for Infectious Disease"/>
            <person name="Wu L."/>
            <person name="Ma J."/>
        </authorList>
    </citation>
    <scope>NUCLEOTIDE SEQUENCE [LARGE SCALE GENOMIC DNA]</scope>
    <source>
        <strain evidence="9">2803GPT1-18</strain>
    </source>
</reference>
<keyword evidence="6 7" id="KW-0472">Membrane</keyword>
<keyword evidence="3" id="KW-1003">Cell membrane</keyword>
<dbReference type="Proteomes" id="UP001595788">
    <property type="component" value="Unassembled WGS sequence"/>
</dbReference>
<proteinExistence type="predicted"/>
<dbReference type="InterPro" id="IPR035906">
    <property type="entry name" value="MetI-like_sf"/>
</dbReference>
<evidence type="ECO:0000313" key="8">
    <source>
        <dbReference type="EMBL" id="MFC4147246.1"/>
    </source>
</evidence>
<protein>
    <submittedName>
        <fullName evidence="8">Carbohydrate ABC transporter permease</fullName>
    </submittedName>
</protein>
<evidence type="ECO:0000256" key="6">
    <source>
        <dbReference type="ARBA" id="ARBA00023136"/>
    </source>
</evidence>
<evidence type="ECO:0000256" key="3">
    <source>
        <dbReference type="ARBA" id="ARBA00022475"/>
    </source>
</evidence>
<dbReference type="EMBL" id="JBHSBT010000015">
    <property type="protein sequence ID" value="MFC4147246.1"/>
    <property type="molecule type" value="Genomic_DNA"/>
</dbReference>
<dbReference type="PANTHER" id="PTHR43744">
    <property type="entry name" value="ABC TRANSPORTER PERMEASE PROTEIN MG189-RELATED-RELATED"/>
    <property type="match status" value="1"/>
</dbReference>
<feature type="non-terminal residue" evidence="8">
    <location>
        <position position="101"/>
    </location>
</feature>
<evidence type="ECO:0000256" key="7">
    <source>
        <dbReference type="SAM" id="Phobius"/>
    </source>
</evidence>
<dbReference type="Gene3D" id="1.10.3720.10">
    <property type="entry name" value="MetI-like"/>
    <property type="match status" value="1"/>
</dbReference>
<evidence type="ECO:0000256" key="5">
    <source>
        <dbReference type="ARBA" id="ARBA00022989"/>
    </source>
</evidence>
<name>A0ABV8MB75_9ACTN</name>
<keyword evidence="9" id="KW-1185">Reference proteome</keyword>
<accession>A0ABV8MB75</accession>
<comment type="subcellular location">
    <subcellularLocation>
        <location evidence="1">Cell membrane</location>
        <topology evidence="1">Multi-pass membrane protein</topology>
    </subcellularLocation>
</comment>
<comment type="caution">
    <text evidence="8">The sequence shown here is derived from an EMBL/GenBank/DDBJ whole genome shotgun (WGS) entry which is preliminary data.</text>
</comment>
<evidence type="ECO:0000256" key="2">
    <source>
        <dbReference type="ARBA" id="ARBA00022448"/>
    </source>
</evidence>
<feature type="transmembrane region" description="Helical" evidence="7">
    <location>
        <begin position="69"/>
        <end position="91"/>
    </location>
</feature>